<name>A0A2Z4YAF5_SUMC1</name>
<dbReference type="InterPro" id="IPR010869">
    <property type="entry name" value="DUF1501"/>
</dbReference>
<sequence>MSDRIMFTRREFLRTASVLAVGATIPRFLVEFASAAQTGVIPGFSDDRILVVVQLAGGNDGLNTVVPYADDAYYRARPTLAQPKEKLLRVDDHVAFHPKLAPLADLLQKQYLTIVEGVGYPNPNRSHFRSMEIWQTASDSREYLTTGWVGRYLDAACSGEAKPVAGVSIGGEMPLAMVGKRGLAVTVQDLESFGWKTAENTAPPEALLQLNHALSKTPRTRGRLTAPTNFFAQDNLSFLRQVIADAAISTDLLRRVSSRSGSSVTYPNDPFAQGLATISKMIASGLPTRIYYVSLTGFDTHSNQLGTHERLLDQFAKGLAAFWQDLEAQGNAERVLVMTFSEFGRRVAENGSQGTDHGTAQPMFLIGKVVRPGFAGARPSLTDLEAGDLKFTTDFRSVYATVLEKWLGTSSETVLGKKFAQLSIIQKHATVGQ</sequence>
<evidence type="ECO:0000313" key="2">
    <source>
        <dbReference type="Proteomes" id="UP000262583"/>
    </source>
</evidence>
<dbReference type="PROSITE" id="PS51318">
    <property type="entry name" value="TAT"/>
    <property type="match status" value="1"/>
</dbReference>
<dbReference type="AlphaFoldDB" id="A0A2Z4YAF5"/>
<reference evidence="1 2" key="1">
    <citation type="submission" date="2018-05" db="EMBL/GenBank/DDBJ databases">
        <title>A metagenomic window into the 2 km-deep terrestrial subsurface aquifer revealed taxonomically and functionally diverse microbial community comprising novel uncultured bacterial lineages.</title>
        <authorList>
            <person name="Kadnikov V.V."/>
            <person name="Mardanov A.V."/>
            <person name="Beletsky A.V."/>
            <person name="Banks D."/>
            <person name="Pimenov N.V."/>
            <person name="Frank Y.A."/>
            <person name="Karnachuk O.V."/>
            <person name="Ravin N.V."/>
        </authorList>
    </citation>
    <scope>NUCLEOTIDE SEQUENCE [LARGE SCALE GENOMIC DNA]</scope>
    <source>
        <strain evidence="1">BY</strain>
    </source>
</reference>
<organism evidence="1 2">
    <name type="scientific">Sumerlaea chitinivorans</name>
    <dbReference type="NCBI Taxonomy" id="2250252"/>
    <lineage>
        <taxon>Bacteria</taxon>
        <taxon>Candidatus Sumerlaeota</taxon>
        <taxon>Candidatus Sumerlaeia</taxon>
        <taxon>Candidatus Sumerlaeales</taxon>
        <taxon>Candidatus Sumerlaeaceae</taxon>
        <taxon>Candidatus Sumerlaea</taxon>
    </lineage>
</organism>
<dbReference type="PANTHER" id="PTHR43737:SF1">
    <property type="entry name" value="DUF1501 DOMAIN-CONTAINING PROTEIN"/>
    <property type="match status" value="1"/>
</dbReference>
<dbReference type="Proteomes" id="UP000262583">
    <property type="component" value="Chromosome"/>
</dbReference>
<gene>
    <name evidence="1" type="ORF">BRCON_2623</name>
</gene>
<evidence type="ECO:0000313" key="1">
    <source>
        <dbReference type="EMBL" id="AXA37365.1"/>
    </source>
</evidence>
<dbReference type="PANTHER" id="PTHR43737">
    <property type="entry name" value="BLL7424 PROTEIN"/>
    <property type="match status" value="1"/>
</dbReference>
<dbReference type="KEGG" id="schv:BRCON_2623"/>
<dbReference type="InterPro" id="IPR006311">
    <property type="entry name" value="TAT_signal"/>
</dbReference>
<dbReference type="Pfam" id="PF07394">
    <property type="entry name" value="DUF1501"/>
    <property type="match status" value="1"/>
</dbReference>
<accession>A0A2Z4YAF5</accession>
<dbReference type="EMBL" id="CP030759">
    <property type="protein sequence ID" value="AXA37365.1"/>
    <property type="molecule type" value="Genomic_DNA"/>
</dbReference>
<protein>
    <submittedName>
        <fullName evidence="1">Putative exported protein</fullName>
    </submittedName>
</protein>
<proteinExistence type="predicted"/>